<dbReference type="Proteomes" id="UP001162640">
    <property type="component" value="Unassembled WGS sequence"/>
</dbReference>
<dbReference type="PANTHER" id="PTHR13166:SF7">
    <property type="entry name" value="LYR MOTIF-CONTAINING PROTEIN 4"/>
    <property type="match status" value="1"/>
</dbReference>
<organism evidence="2 3">
    <name type="scientific">Triparma laevis f. inornata</name>
    <dbReference type="NCBI Taxonomy" id="1714386"/>
    <lineage>
        <taxon>Eukaryota</taxon>
        <taxon>Sar</taxon>
        <taxon>Stramenopiles</taxon>
        <taxon>Ochrophyta</taxon>
        <taxon>Bolidophyceae</taxon>
        <taxon>Parmales</taxon>
        <taxon>Triparmaceae</taxon>
        <taxon>Triparma</taxon>
    </lineage>
</organism>
<comment type="caution">
    <text evidence="2">The sequence shown here is derived from an EMBL/GenBank/DDBJ whole genome shotgun (WGS) entry which is preliminary data.</text>
</comment>
<dbReference type="InterPro" id="IPR008011">
    <property type="entry name" value="Complex1_LYR_dom"/>
</dbReference>
<dbReference type="Pfam" id="PF05347">
    <property type="entry name" value="Complex1_LYR"/>
    <property type="match status" value="2"/>
</dbReference>
<dbReference type="PANTHER" id="PTHR13166">
    <property type="entry name" value="PROTEIN C6ORF149"/>
    <property type="match status" value="1"/>
</dbReference>
<dbReference type="EMBL" id="BLQM01000230">
    <property type="protein sequence ID" value="GMH77181.1"/>
    <property type="molecule type" value="Genomic_DNA"/>
</dbReference>
<evidence type="ECO:0000259" key="1">
    <source>
        <dbReference type="Pfam" id="PF05347"/>
    </source>
</evidence>
<feature type="domain" description="Complex 1 LYR protein" evidence="1">
    <location>
        <begin position="8"/>
        <end position="63"/>
    </location>
</feature>
<dbReference type="CDD" id="cd20251">
    <property type="entry name" value="Complex1_LYR_SF"/>
    <property type="match status" value="1"/>
</dbReference>
<dbReference type="GO" id="GO:0016226">
    <property type="term" value="P:iron-sulfur cluster assembly"/>
    <property type="evidence" value="ECO:0007669"/>
    <property type="project" value="TreeGrafter"/>
</dbReference>
<dbReference type="GO" id="GO:1990221">
    <property type="term" value="C:L-cysteine desulfurase complex"/>
    <property type="evidence" value="ECO:0007669"/>
    <property type="project" value="TreeGrafter"/>
</dbReference>
<protein>
    <recommendedName>
        <fullName evidence="1">Complex 1 LYR protein domain-containing protein</fullName>
    </recommendedName>
</protein>
<dbReference type="InterPro" id="IPR051522">
    <property type="entry name" value="ISC_assembly_LYR"/>
</dbReference>
<accession>A0A9W7AQ80</accession>
<sequence length="152" mass="17684">MANTPAAARSIFRKLLRCANKLPTQERRDWLRSDVLSGFRANAHVSDQTQINKLISQSEKYLDILGLRSRALSLYRGLFRASRHMPTANRVEFVRRRTRSEFMKNRDVVEPEEVKELLNLAEFQLESVDVQATHLKTIFETPGYHNDKIRGE</sequence>
<gene>
    <name evidence="2" type="ORF">TL16_g07321</name>
</gene>
<proteinExistence type="predicted"/>
<feature type="domain" description="Complex 1 LYR protein" evidence="1">
    <location>
        <begin position="70"/>
        <end position="126"/>
    </location>
</feature>
<reference evidence="3" key="1">
    <citation type="journal article" date="2023" name="Commun. Biol.">
        <title>Genome analysis of Parmales, the sister group of diatoms, reveals the evolutionary specialization of diatoms from phago-mixotrophs to photoautotrophs.</title>
        <authorList>
            <person name="Ban H."/>
            <person name="Sato S."/>
            <person name="Yoshikawa S."/>
            <person name="Yamada K."/>
            <person name="Nakamura Y."/>
            <person name="Ichinomiya M."/>
            <person name="Sato N."/>
            <person name="Blanc-Mathieu R."/>
            <person name="Endo H."/>
            <person name="Kuwata A."/>
            <person name="Ogata H."/>
        </authorList>
    </citation>
    <scope>NUCLEOTIDE SEQUENCE [LARGE SCALE GENOMIC DNA]</scope>
</reference>
<name>A0A9W7AQ80_9STRA</name>
<evidence type="ECO:0000313" key="3">
    <source>
        <dbReference type="Proteomes" id="UP001162640"/>
    </source>
</evidence>
<dbReference type="AlphaFoldDB" id="A0A9W7AQ80"/>
<dbReference type="GO" id="GO:0005739">
    <property type="term" value="C:mitochondrion"/>
    <property type="evidence" value="ECO:0007669"/>
    <property type="project" value="TreeGrafter"/>
</dbReference>
<evidence type="ECO:0000313" key="2">
    <source>
        <dbReference type="EMBL" id="GMH77181.1"/>
    </source>
</evidence>